<feature type="signal peptide" evidence="2">
    <location>
        <begin position="1"/>
        <end position="22"/>
    </location>
</feature>
<feature type="compositionally biased region" description="Pro residues" evidence="1">
    <location>
        <begin position="201"/>
        <end position="215"/>
    </location>
</feature>
<evidence type="ECO:0000313" key="4">
    <source>
        <dbReference type="Proteomes" id="UP000328092"/>
    </source>
</evidence>
<evidence type="ECO:0000313" key="3">
    <source>
        <dbReference type="EMBL" id="VIO68507.1"/>
    </source>
</evidence>
<protein>
    <recommendedName>
        <fullName evidence="5">PepSY domain-containing protein</fullName>
    </recommendedName>
</protein>
<feature type="compositionally biased region" description="Pro residues" evidence="1">
    <location>
        <begin position="142"/>
        <end position="153"/>
    </location>
</feature>
<dbReference type="EMBL" id="CAADFC020000007">
    <property type="protein sequence ID" value="VIO68507.1"/>
    <property type="molecule type" value="Genomic_DNA"/>
</dbReference>
<feature type="chain" id="PRO_5021384305" description="PepSY domain-containing protein" evidence="2">
    <location>
        <begin position="23"/>
        <end position="260"/>
    </location>
</feature>
<accession>A0A508T538</accession>
<organism evidence="3 4">
    <name type="scientific">Bradyrhizobium ivorense</name>
    <dbReference type="NCBI Taxonomy" id="2511166"/>
    <lineage>
        <taxon>Bacteria</taxon>
        <taxon>Pseudomonadati</taxon>
        <taxon>Pseudomonadota</taxon>
        <taxon>Alphaproteobacteria</taxon>
        <taxon>Hyphomicrobiales</taxon>
        <taxon>Nitrobacteraceae</taxon>
        <taxon>Bradyrhizobium</taxon>
    </lineage>
</organism>
<evidence type="ECO:0008006" key="5">
    <source>
        <dbReference type="Google" id="ProtNLM"/>
    </source>
</evidence>
<dbReference type="AlphaFoldDB" id="A0A508T538"/>
<keyword evidence="4" id="KW-1185">Reference proteome</keyword>
<evidence type="ECO:0000256" key="2">
    <source>
        <dbReference type="SAM" id="SignalP"/>
    </source>
</evidence>
<feature type="region of interest" description="Disordered" evidence="1">
    <location>
        <begin position="177"/>
        <end position="260"/>
    </location>
</feature>
<proteinExistence type="predicted"/>
<sequence>MKLFTGSVAAAALALSVAAAQAQLLTPGRIGSSPYIAVSDMDGPYAAMPEVPPPPRYGRLPSLLPPVEVYTVLRENGYLPLGAPRQRGFTYTIAVIDQGGADGRLVIDARDGRIIRFIPADRMGSNFDDDFAPAYGQAEPGQPMPPPIQARVPRPPMPIPHVARRAVPVPKRSPLAVAKSAGAPANAQAAMPEPAPTQAAAPPPPAQQPAAPAPKPAEAQAAAAAPPAEAAPTVGKVAPPSPAATAILPTQEMPKVQGLE</sequence>
<name>A0A508T538_9BRAD</name>
<dbReference type="Proteomes" id="UP000328092">
    <property type="component" value="Unassembled WGS sequence"/>
</dbReference>
<reference evidence="3" key="1">
    <citation type="submission" date="2019-02" db="EMBL/GenBank/DDBJ databases">
        <authorList>
            <person name="Pothier F.J."/>
        </authorList>
    </citation>
    <scope>NUCLEOTIDE SEQUENCE</scope>
    <source>
        <strain evidence="3">CI-1B</strain>
    </source>
</reference>
<dbReference type="OrthoDB" id="8233832at2"/>
<dbReference type="RefSeq" id="WP_139858919.1">
    <property type="nucleotide sequence ID" value="NZ_CAADFC020000007.1"/>
</dbReference>
<keyword evidence="2" id="KW-0732">Signal</keyword>
<feature type="region of interest" description="Disordered" evidence="1">
    <location>
        <begin position="129"/>
        <end position="153"/>
    </location>
</feature>
<feature type="compositionally biased region" description="Low complexity" evidence="1">
    <location>
        <begin position="216"/>
        <end position="232"/>
    </location>
</feature>
<comment type="caution">
    <text evidence="3">The sequence shown here is derived from an EMBL/GenBank/DDBJ whole genome shotgun (WGS) entry which is preliminary data.</text>
</comment>
<evidence type="ECO:0000256" key="1">
    <source>
        <dbReference type="SAM" id="MobiDB-lite"/>
    </source>
</evidence>
<feature type="compositionally biased region" description="Low complexity" evidence="1">
    <location>
        <begin position="178"/>
        <end position="200"/>
    </location>
</feature>
<gene>
    <name evidence="3" type="ORF">CI1B_21270</name>
</gene>